<dbReference type="EMBL" id="JARBHB010000008">
    <property type="protein sequence ID" value="KAJ8877022.1"/>
    <property type="molecule type" value="Genomic_DNA"/>
</dbReference>
<sequence>MSACTRQKAKSKYINRIGLERASQKSSRDTHETPYDRVKRCRERKINIKASERVNVDVFTQNKRPRPRHTQKKKISPLGLGSPAKKSPRMLLLPFILRDLATLVKMKNCKPICSISSGRSEPFIIFLRDILRRRRYTCDTSTLRTRLKHRQFAVTGLTCSTQQLPKTVLITAHFHFVSGKRAWGLLRTNTCHIRTVVRLVFSRLLAYSETMYATGNVVTENPGYDVKNKHRKQAKMNETKPKECLIERTTTNTEANNSGRHIEVNSDTSATTYRELVYVPVFLADAGAAFRSIDSRKQLLPQPGPHSPLPYRTWPVDCAEAKVLIGGTRCATFCKRTWSGLPVVCQRDVTRHASSASRVGFRRQHTHSILVKGCSRQSEHFRNEPYKKSLPLQACISTDAPSVIHGGIHDCIQVELKQGFQRSSFYLEQPTQLRLRIVMPAAAVKLRLTQNPNDVVVLLMKAFLICWLAEQRTGNKPYVLLPRRDEEYSLFFWQRGRGGVVDRLLASHLVEPSSPPGRGRSQIFARGNRAGRCRWSEGFLEAPSFPPPLEFQRYSILNSLHPHRLLRRYYGNTVRLARRSDEALEERVSVARIAPTEVHPNLKSRPNISTSRPLGNFVGGSCRDSGYIPPARFYSAVTCNLIEGNEKQNVWFERSLNYWVSMVKRPLTHTATVCVRRKKIVMRQGRNRLPLPIGFRALSSIHTMNTSSAVVPQSPIVVRTRLSTPHSARCSPPKTVKNLAKSRVAPRFLVPRIFLRLCYTYRLLQQGGGGAVTPTRTRRCQSFPGCSGERDEAMSVSSWGGGDESASFLEDLMFPPLLHFGAALFYLTESSSQDLAVKSRVILFTLPSLVKHDVLRKFMTRRQEMDGSRFESNIRHDFGCDTSPKLTRLPPSNRQKKKNVERVLRRLMIEETGKGKRGEEMNLPFRGESTEDWQYVQRAERTPNRPAIGNIARSERAERMSPGTADGDQVATPPGRAASTGKNCCRRTFFASDAGITTFYVRAYSTRHGTGLNDVSNRRIATLKNQGTIIVENQFDRKRKLRVAYNKLVGFLQNYSPSNIVKKKLGLAVLRTRPFVLREYVYVNALGRHRWTLRKAEVLKLRAFEMWCWRRLLRIPWTDKVTNGNVFKRANETRILVENLNKRRNSFICHVLRHSVWCTTLCEGKLEDSTGGHTRVVFCTTHSFSMLGQFESVPVRHENLERIWCCWNDLASPMCLLTEFQGGEWIAEVTLLQSSLHHFPPLPTHPSPDCYPGLPAIVNFSSTKAGYLLTQYDNIDKQRQGINSHKRSSFPRHGRIRRFGNCYLIQSSNRDHSVRKHKSRIVWSTLWQWIRSKSQAPVGRHVVTSPDHHIEFNPLTQRPFIQDSKLKTQDHWLKNLDSRLKIIDPRHKTLSSRLNTQDSKYKTQDPLPNTQDSRLKTQNSNTLTQDP</sequence>
<evidence type="ECO:0000313" key="2">
    <source>
        <dbReference type="EMBL" id="KAJ8877022.1"/>
    </source>
</evidence>
<feature type="region of interest" description="Disordered" evidence="1">
    <location>
        <begin position="61"/>
        <end position="82"/>
    </location>
</feature>
<keyword evidence="3" id="KW-1185">Reference proteome</keyword>
<name>A0ABQ9GYA0_9NEOP</name>
<feature type="region of interest" description="Disordered" evidence="1">
    <location>
        <begin position="1391"/>
        <end position="1427"/>
    </location>
</feature>
<evidence type="ECO:0000256" key="1">
    <source>
        <dbReference type="SAM" id="MobiDB-lite"/>
    </source>
</evidence>
<organism evidence="2 3">
    <name type="scientific">Dryococelus australis</name>
    <dbReference type="NCBI Taxonomy" id="614101"/>
    <lineage>
        <taxon>Eukaryota</taxon>
        <taxon>Metazoa</taxon>
        <taxon>Ecdysozoa</taxon>
        <taxon>Arthropoda</taxon>
        <taxon>Hexapoda</taxon>
        <taxon>Insecta</taxon>
        <taxon>Pterygota</taxon>
        <taxon>Neoptera</taxon>
        <taxon>Polyneoptera</taxon>
        <taxon>Phasmatodea</taxon>
        <taxon>Verophasmatodea</taxon>
        <taxon>Anareolatae</taxon>
        <taxon>Phasmatidae</taxon>
        <taxon>Eurycanthinae</taxon>
        <taxon>Dryococelus</taxon>
    </lineage>
</organism>
<feature type="region of interest" description="Disordered" evidence="1">
    <location>
        <begin position="938"/>
        <end position="981"/>
    </location>
</feature>
<reference evidence="2 3" key="1">
    <citation type="submission" date="2023-02" db="EMBL/GenBank/DDBJ databases">
        <title>LHISI_Scaffold_Assembly.</title>
        <authorList>
            <person name="Stuart O.P."/>
            <person name="Cleave R."/>
            <person name="Magrath M.J.L."/>
            <person name="Mikheyev A.S."/>
        </authorList>
    </citation>
    <scope>NUCLEOTIDE SEQUENCE [LARGE SCALE GENOMIC DNA]</scope>
    <source>
        <strain evidence="2">Daus_M_001</strain>
        <tissue evidence="2">Leg muscle</tissue>
    </source>
</reference>
<protein>
    <submittedName>
        <fullName evidence="2">Uncharacterized protein</fullName>
    </submittedName>
</protein>
<feature type="compositionally biased region" description="Polar residues" evidence="1">
    <location>
        <begin position="1406"/>
        <end position="1427"/>
    </location>
</feature>
<feature type="region of interest" description="Disordered" evidence="1">
    <location>
        <begin position="15"/>
        <end position="37"/>
    </location>
</feature>
<dbReference type="Proteomes" id="UP001159363">
    <property type="component" value="Chromosome 7"/>
</dbReference>
<feature type="compositionally biased region" description="Basic residues" evidence="1">
    <location>
        <begin position="63"/>
        <end position="75"/>
    </location>
</feature>
<accession>A0ABQ9GYA0</accession>
<evidence type="ECO:0000313" key="3">
    <source>
        <dbReference type="Proteomes" id="UP001159363"/>
    </source>
</evidence>
<comment type="caution">
    <text evidence="2">The sequence shown here is derived from an EMBL/GenBank/DDBJ whole genome shotgun (WGS) entry which is preliminary data.</text>
</comment>
<gene>
    <name evidence="2" type="ORF">PR048_021474</name>
</gene>
<proteinExistence type="predicted"/>
<feature type="compositionally biased region" description="Basic and acidic residues" evidence="1">
    <location>
        <begin position="18"/>
        <end position="37"/>
    </location>
</feature>